<dbReference type="STRING" id="4577.A0A1D6NDB2"/>
<reference evidence="3" key="1">
    <citation type="submission" date="2015-12" db="EMBL/GenBank/DDBJ databases">
        <title>Update maize B73 reference genome by single molecule sequencing technologies.</title>
        <authorList>
            <consortium name="Maize Genome Sequencing Project"/>
            <person name="Ware D."/>
        </authorList>
    </citation>
    <scope>NUCLEOTIDE SEQUENCE [LARGE SCALE GENOMIC DNA]</scope>
    <source>
        <tissue evidence="3">Seedling</tissue>
    </source>
</reference>
<evidence type="ECO:0000256" key="1">
    <source>
        <dbReference type="ARBA" id="ARBA00022490"/>
    </source>
</evidence>
<name>A0A1D6NDB2_MAIZE</name>
<dbReference type="SUPFAM" id="SSF53784">
    <property type="entry name" value="Phosphofructokinase"/>
    <property type="match status" value="1"/>
</dbReference>
<dbReference type="OMA" id="SHICDAV"/>
<dbReference type="EMBL" id="CM007649">
    <property type="protein sequence ID" value="ONM38478.1"/>
    <property type="molecule type" value="Genomic_DNA"/>
</dbReference>
<dbReference type="IntAct" id="A0A1D6NDB2">
    <property type="interactions" value="1"/>
</dbReference>
<keyword evidence="1" id="KW-0963">Cytoplasm</keyword>
<dbReference type="GO" id="GO:0003872">
    <property type="term" value="F:6-phosphofructokinase activity"/>
    <property type="evidence" value="ECO:0007669"/>
    <property type="project" value="InterPro"/>
</dbReference>
<evidence type="ECO:0000313" key="3">
    <source>
        <dbReference type="EMBL" id="ONM38478.1"/>
    </source>
</evidence>
<gene>
    <name evidence="3" type="ORF">ZEAMMB73_Zm00001d043564</name>
</gene>
<sequence>MSCIFNDLQKKEIDIVAIFFPFLSVLQLLLHQESDNSAQLSQVCDSECPTTTQSKQCNYWCYSKEGRYKGRKFSSVCHFFGYQARGSTPSNFDCDYAYALGRISLHMIAVGLTDYMAIVANLKDPAMMSVKRHLRGPGAIPIGRPSIHPSPIDLKGNAYELLREKASSFLLDDFYRTPGGIQFEGPGSDAKPITLTIENQDYMGDIEILKEYLGKVRTMVKPGCSWEILKAAISSMVSVTDVLTVMSHPLNAELPLYHFKLHIFNIMNAWFVYFLCHFDFTNTLCFMFYNFHVMHFIFT</sequence>
<dbReference type="InterPro" id="IPR035966">
    <property type="entry name" value="PKF_sf"/>
</dbReference>
<dbReference type="Gene3D" id="1.10.10.480">
    <property type="entry name" value="Phosphofructokinase, domain 3"/>
    <property type="match status" value="1"/>
</dbReference>
<proteinExistence type="predicted"/>
<keyword evidence="2" id="KW-0324">Glycolysis</keyword>
<dbReference type="ExpressionAtlas" id="A0A1D6NDB2">
    <property type="expression patterns" value="baseline and differential"/>
</dbReference>
<dbReference type="Gene3D" id="3.40.50.450">
    <property type="match status" value="1"/>
</dbReference>
<dbReference type="PANTHER" id="PTHR43650">
    <property type="entry name" value="PYROPHOSPHATE--FRUCTOSE 6-PHOSPHATE 1-PHOSPHOTRANSFERASE"/>
    <property type="match status" value="1"/>
</dbReference>
<keyword evidence="3" id="KW-0808">Transferase</keyword>
<dbReference type="PANTHER" id="PTHR43650:SF8">
    <property type="entry name" value="PYROPHOSPHATE--FRUCTOSE 6-PHOSPHATE 1-PHOSPHOTRANSFERASE SUBUNIT ALPHA"/>
    <property type="match status" value="1"/>
</dbReference>
<accession>A0A1D6NDB2</accession>
<dbReference type="Gene3D" id="3.40.50.460">
    <property type="entry name" value="Phosphofructokinase domain"/>
    <property type="match status" value="1"/>
</dbReference>
<dbReference type="AlphaFoldDB" id="A0A1D6NDB2"/>
<evidence type="ECO:0000256" key="2">
    <source>
        <dbReference type="ARBA" id="ARBA00023152"/>
    </source>
</evidence>
<organism evidence="3">
    <name type="scientific">Zea mays</name>
    <name type="common">Maize</name>
    <dbReference type="NCBI Taxonomy" id="4577"/>
    <lineage>
        <taxon>Eukaryota</taxon>
        <taxon>Viridiplantae</taxon>
        <taxon>Streptophyta</taxon>
        <taxon>Embryophyta</taxon>
        <taxon>Tracheophyta</taxon>
        <taxon>Spermatophyta</taxon>
        <taxon>Magnoliopsida</taxon>
        <taxon>Liliopsida</taxon>
        <taxon>Poales</taxon>
        <taxon>Poaceae</taxon>
        <taxon>PACMAD clade</taxon>
        <taxon>Panicoideae</taxon>
        <taxon>Andropogonodae</taxon>
        <taxon>Andropogoneae</taxon>
        <taxon>Tripsacinae</taxon>
        <taxon>Zea</taxon>
    </lineage>
</organism>
<protein>
    <submittedName>
        <fullName evidence="3">Pyrophosphate--fructose 6-phosphate 1-phosphotransferase subunit alpha 2</fullName>
    </submittedName>
</protein>
<dbReference type="InParanoid" id="A0A1D6NDB2"/>